<feature type="signal peptide" evidence="1">
    <location>
        <begin position="1"/>
        <end position="28"/>
    </location>
</feature>
<dbReference type="Proteomes" id="UP000008311">
    <property type="component" value="Unassembled WGS sequence"/>
</dbReference>
<sequence>MAAKSSLKLAFFVAALLVIASCSEMVAARGVVERGPVISFDCKVTADCTGAKCLCGKCVCKDGHCTCAAKSQSSLDEKSGN</sequence>
<organism evidence="2 3">
    <name type="scientific">Ricinus communis</name>
    <name type="common">Castor bean</name>
    <dbReference type="NCBI Taxonomy" id="3988"/>
    <lineage>
        <taxon>Eukaryota</taxon>
        <taxon>Viridiplantae</taxon>
        <taxon>Streptophyta</taxon>
        <taxon>Embryophyta</taxon>
        <taxon>Tracheophyta</taxon>
        <taxon>Spermatophyta</taxon>
        <taxon>Magnoliopsida</taxon>
        <taxon>eudicotyledons</taxon>
        <taxon>Gunneridae</taxon>
        <taxon>Pentapetalae</taxon>
        <taxon>rosids</taxon>
        <taxon>fabids</taxon>
        <taxon>Malpighiales</taxon>
        <taxon>Euphorbiaceae</taxon>
        <taxon>Acalyphoideae</taxon>
        <taxon>Acalypheae</taxon>
        <taxon>Ricinus</taxon>
    </lineage>
</organism>
<dbReference type="PROSITE" id="PS51257">
    <property type="entry name" value="PROKAR_LIPOPROTEIN"/>
    <property type="match status" value="1"/>
</dbReference>
<name>B9RLE2_RICCO</name>
<feature type="chain" id="PRO_5002891132" evidence="1">
    <location>
        <begin position="29"/>
        <end position="81"/>
    </location>
</feature>
<dbReference type="InParanoid" id="B9RLE2"/>
<evidence type="ECO:0000313" key="2">
    <source>
        <dbReference type="EMBL" id="EEF47667.1"/>
    </source>
</evidence>
<dbReference type="EMBL" id="EQ973788">
    <property type="protein sequence ID" value="EEF47667.1"/>
    <property type="molecule type" value="Genomic_DNA"/>
</dbReference>
<keyword evidence="3" id="KW-1185">Reference proteome</keyword>
<proteinExistence type="predicted"/>
<reference evidence="3" key="1">
    <citation type="journal article" date="2010" name="Nat. Biotechnol.">
        <title>Draft genome sequence of the oilseed species Ricinus communis.</title>
        <authorList>
            <person name="Chan A.P."/>
            <person name="Crabtree J."/>
            <person name="Zhao Q."/>
            <person name="Lorenzi H."/>
            <person name="Orvis J."/>
            <person name="Puiu D."/>
            <person name="Melake-Berhan A."/>
            <person name="Jones K.M."/>
            <person name="Redman J."/>
            <person name="Chen G."/>
            <person name="Cahoon E.B."/>
            <person name="Gedil M."/>
            <person name="Stanke M."/>
            <person name="Haas B.J."/>
            <person name="Wortman J.R."/>
            <person name="Fraser-Liggett C.M."/>
            <person name="Ravel J."/>
            <person name="Rabinowicz P.D."/>
        </authorList>
    </citation>
    <scope>NUCLEOTIDE SEQUENCE [LARGE SCALE GENOMIC DNA]</scope>
    <source>
        <strain evidence="3">cv. Hale</strain>
    </source>
</reference>
<gene>
    <name evidence="2" type="ORF">RCOM_1465950</name>
</gene>
<protein>
    <submittedName>
        <fullName evidence="2">Uncharacterized protein</fullName>
    </submittedName>
</protein>
<keyword evidence="1" id="KW-0732">Signal</keyword>
<dbReference type="AlphaFoldDB" id="B9RLE2"/>
<evidence type="ECO:0000256" key="1">
    <source>
        <dbReference type="SAM" id="SignalP"/>
    </source>
</evidence>
<evidence type="ECO:0000313" key="3">
    <source>
        <dbReference type="Proteomes" id="UP000008311"/>
    </source>
</evidence>
<accession>B9RLE2</accession>